<dbReference type="RefSeq" id="WP_034362522.1">
    <property type="nucleotide sequence ID" value="NZ_CP007033.1"/>
</dbReference>
<sequence>MTITTNITVPMPKAIVPNNDLKKKGQSVAVCKTDITKRKQTDLMVERCIKLFGNVNILIMSG</sequence>
<accession>A0ABN4BVG2</accession>
<evidence type="ECO:0000313" key="1">
    <source>
        <dbReference type="EMBL" id="AHF11204.1"/>
    </source>
</evidence>
<dbReference type="Proteomes" id="UP000018934">
    <property type="component" value="Chromosome"/>
</dbReference>
<name>A0ABN4BVG2_DEHRP</name>
<evidence type="ECO:0000313" key="2">
    <source>
        <dbReference type="Proteomes" id="UP000018934"/>
    </source>
</evidence>
<organism evidence="1 2">
    <name type="scientific">Dehalobacter restrictus (strain DSM 9455 / PER-K23)</name>
    <dbReference type="NCBI Taxonomy" id="871738"/>
    <lineage>
        <taxon>Bacteria</taxon>
        <taxon>Bacillati</taxon>
        <taxon>Bacillota</taxon>
        <taxon>Clostridia</taxon>
        <taxon>Eubacteriales</taxon>
        <taxon>Desulfitobacteriaceae</taxon>
        <taxon>Dehalobacter</taxon>
    </lineage>
</organism>
<protein>
    <submittedName>
        <fullName evidence="1">Uncharacterized protein</fullName>
    </submittedName>
</protein>
<keyword evidence="2" id="KW-1185">Reference proteome</keyword>
<proteinExistence type="predicted"/>
<dbReference type="EMBL" id="CP007033">
    <property type="protein sequence ID" value="AHF11204.1"/>
    <property type="molecule type" value="Genomic_DNA"/>
</dbReference>
<gene>
    <name evidence="1" type="ORF">DEHRE_01385</name>
</gene>
<reference evidence="1 2" key="1">
    <citation type="journal article" date="2013" name="Stand. Genomic Sci.">
        <title>Complete genome sequence of Dehalobacter restrictus PER-K23(T.).</title>
        <authorList>
            <person name="Kruse T."/>
            <person name="Maillard J."/>
            <person name="Goodwin L."/>
            <person name="Woyke T."/>
            <person name="Teshima H."/>
            <person name="Bruce D."/>
            <person name="Detter C."/>
            <person name="Tapia R."/>
            <person name="Han C."/>
            <person name="Huntemann M."/>
            <person name="Wei C.L."/>
            <person name="Han J."/>
            <person name="Chen A."/>
            <person name="Kyrpides N."/>
            <person name="Szeto E."/>
            <person name="Markowitz V."/>
            <person name="Ivanova N."/>
            <person name="Pagani I."/>
            <person name="Pati A."/>
            <person name="Pitluck S."/>
            <person name="Nolan M."/>
            <person name="Holliger C."/>
            <person name="Smidt H."/>
        </authorList>
    </citation>
    <scope>NUCLEOTIDE SEQUENCE [LARGE SCALE GENOMIC DNA]</scope>
    <source>
        <strain evidence="2">DSM 9455</strain>
    </source>
</reference>